<dbReference type="Proteomes" id="UP000186922">
    <property type="component" value="Unassembled WGS sequence"/>
</dbReference>
<comment type="caution">
    <text evidence="1">The sequence shown here is derived from an EMBL/GenBank/DDBJ whole genome shotgun (WGS) entry which is preliminary data.</text>
</comment>
<name>A0A1D1URX3_RAMVA</name>
<proteinExistence type="predicted"/>
<sequence>MAQSILAHVQVRIRLVVEGSPKFALTSVQILCRGPHTPPDTVKKVLAKTLGMWSRVVGHPVGYYEERRWAKLGSGKTAAGMTLAHATTELLRTSSHISAAPLALDGGGSSSFPTRCFARATFLVQRHLPKRTIEASDHTQHPTQSHSVLEQVYRTAAISKSPYRLLKYSTQQ</sequence>
<organism evidence="1 2">
    <name type="scientific">Ramazzottius varieornatus</name>
    <name type="common">Water bear</name>
    <name type="synonym">Tardigrade</name>
    <dbReference type="NCBI Taxonomy" id="947166"/>
    <lineage>
        <taxon>Eukaryota</taxon>
        <taxon>Metazoa</taxon>
        <taxon>Ecdysozoa</taxon>
        <taxon>Tardigrada</taxon>
        <taxon>Eutardigrada</taxon>
        <taxon>Parachela</taxon>
        <taxon>Hypsibioidea</taxon>
        <taxon>Ramazzottiidae</taxon>
        <taxon>Ramazzottius</taxon>
    </lineage>
</organism>
<protein>
    <submittedName>
        <fullName evidence="1">Uncharacterized protein</fullName>
    </submittedName>
</protein>
<dbReference type="EMBL" id="BDGG01000002">
    <property type="protein sequence ID" value="GAU91155.1"/>
    <property type="molecule type" value="Genomic_DNA"/>
</dbReference>
<evidence type="ECO:0000313" key="1">
    <source>
        <dbReference type="EMBL" id="GAU91155.1"/>
    </source>
</evidence>
<dbReference type="AlphaFoldDB" id="A0A1D1URX3"/>
<reference evidence="1 2" key="1">
    <citation type="journal article" date="2016" name="Nat. Commun.">
        <title>Extremotolerant tardigrade genome and improved radiotolerance of human cultured cells by tardigrade-unique protein.</title>
        <authorList>
            <person name="Hashimoto T."/>
            <person name="Horikawa D.D."/>
            <person name="Saito Y."/>
            <person name="Kuwahara H."/>
            <person name="Kozuka-Hata H."/>
            <person name="Shin-I T."/>
            <person name="Minakuchi Y."/>
            <person name="Ohishi K."/>
            <person name="Motoyama A."/>
            <person name="Aizu T."/>
            <person name="Enomoto A."/>
            <person name="Kondo K."/>
            <person name="Tanaka S."/>
            <person name="Hara Y."/>
            <person name="Koshikawa S."/>
            <person name="Sagara H."/>
            <person name="Miura T."/>
            <person name="Yokobori S."/>
            <person name="Miyagawa K."/>
            <person name="Suzuki Y."/>
            <person name="Kubo T."/>
            <person name="Oyama M."/>
            <person name="Kohara Y."/>
            <person name="Fujiyama A."/>
            <person name="Arakawa K."/>
            <person name="Katayama T."/>
            <person name="Toyoda A."/>
            <person name="Kunieda T."/>
        </authorList>
    </citation>
    <scope>NUCLEOTIDE SEQUENCE [LARGE SCALE GENOMIC DNA]</scope>
    <source>
        <strain evidence="1 2">YOKOZUNA-1</strain>
    </source>
</reference>
<evidence type="ECO:0000313" key="2">
    <source>
        <dbReference type="Proteomes" id="UP000186922"/>
    </source>
</evidence>
<gene>
    <name evidence="1" type="primary">RvY_03468-1</name>
    <name evidence="1" type="synonym">RvY_03468.1</name>
    <name evidence="1" type="ORF">RvY_03468</name>
</gene>
<keyword evidence="2" id="KW-1185">Reference proteome</keyword>
<accession>A0A1D1URX3</accession>